<evidence type="ECO:0000256" key="6">
    <source>
        <dbReference type="ARBA" id="ARBA00022723"/>
    </source>
</evidence>
<dbReference type="Gene3D" id="3.40.50.1000">
    <property type="entry name" value="HAD superfamily/HAD-like"/>
    <property type="match status" value="1"/>
</dbReference>
<dbReference type="FunFam" id="2.70.150.10:FF:000002">
    <property type="entry name" value="Copper-transporting ATPase 1, putative"/>
    <property type="match status" value="1"/>
</dbReference>
<dbReference type="SFLD" id="SFLDS00003">
    <property type="entry name" value="Haloacid_Dehalogenase"/>
    <property type="match status" value="1"/>
</dbReference>
<evidence type="ECO:0000313" key="15">
    <source>
        <dbReference type="EMBL" id="CCF59462.1"/>
    </source>
</evidence>
<dbReference type="InterPro" id="IPR023298">
    <property type="entry name" value="ATPase_P-typ_TM_dom_sf"/>
</dbReference>
<dbReference type="InterPro" id="IPR036412">
    <property type="entry name" value="HAD-like_sf"/>
</dbReference>
<keyword evidence="16" id="KW-1185">Reference proteome</keyword>
<dbReference type="GO" id="GO:0012510">
    <property type="term" value="C:trans-Golgi network transport vesicle membrane"/>
    <property type="evidence" value="ECO:0007669"/>
    <property type="project" value="EnsemblFungi"/>
</dbReference>
<dbReference type="GeneID" id="13887459"/>
<keyword evidence="9" id="KW-1278">Translocase</keyword>
<dbReference type="GO" id="GO:0005507">
    <property type="term" value="F:copper ion binding"/>
    <property type="evidence" value="ECO:0007669"/>
    <property type="project" value="EnsemblFungi"/>
</dbReference>
<dbReference type="GO" id="GO:0060003">
    <property type="term" value="P:copper ion export"/>
    <property type="evidence" value="ECO:0007669"/>
    <property type="project" value="EnsemblFungi"/>
</dbReference>
<evidence type="ECO:0000259" key="14">
    <source>
        <dbReference type="PROSITE" id="PS50846"/>
    </source>
</evidence>
<dbReference type="Gene3D" id="3.40.1110.10">
    <property type="entry name" value="Calcium-transporting ATPase, cytoplasmic domain N"/>
    <property type="match status" value="1"/>
</dbReference>
<dbReference type="HOGENOM" id="CLU_001771_0_1_1"/>
<dbReference type="eggNOG" id="KOG0207">
    <property type="taxonomic scope" value="Eukaryota"/>
</dbReference>
<keyword evidence="5 13" id="KW-0812">Transmembrane</keyword>
<dbReference type="SFLD" id="SFLDF00027">
    <property type="entry name" value="p-type_atpase"/>
    <property type="match status" value="1"/>
</dbReference>
<dbReference type="EC" id="7.2.2.8" evidence="3"/>
<dbReference type="GO" id="GO:0006879">
    <property type="term" value="P:intracellular iron ion homeostasis"/>
    <property type="evidence" value="ECO:0007669"/>
    <property type="project" value="EnsemblFungi"/>
</dbReference>
<dbReference type="RefSeq" id="XP_003958597.1">
    <property type="nucleotide sequence ID" value="XM_003958548.1"/>
</dbReference>
<keyword evidence="6 13" id="KW-0479">Metal-binding</keyword>
<keyword evidence="10 13" id="KW-1133">Transmembrane helix</keyword>
<dbReference type="InParanoid" id="H2AYQ6"/>
<keyword evidence="11 13" id="KW-0472">Membrane</keyword>
<dbReference type="PANTHER" id="PTHR43520:SF8">
    <property type="entry name" value="P-TYPE CU(+) TRANSPORTER"/>
    <property type="match status" value="1"/>
</dbReference>
<evidence type="ECO:0000256" key="7">
    <source>
        <dbReference type="ARBA" id="ARBA00022741"/>
    </source>
</evidence>
<protein>
    <recommendedName>
        <fullName evidence="3">P-type Cu(+) transporter</fullName>
        <ecNumber evidence="3">7.2.2.8</ecNumber>
    </recommendedName>
    <alternativeName>
        <fullName evidence="12">Cu(2+)-ATPase</fullName>
    </alternativeName>
</protein>
<dbReference type="KEGG" id="kaf:KAFR_0H00530"/>
<dbReference type="NCBIfam" id="TIGR01511">
    <property type="entry name" value="ATPase-IB1_Cu"/>
    <property type="match status" value="1"/>
</dbReference>
<feature type="transmembrane region" description="Helical" evidence="13">
    <location>
        <begin position="179"/>
        <end position="201"/>
    </location>
</feature>
<keyword evidence="4" id="KW-0813">Transport</keyword>
<feature type="domain" description="HMA" evidence="14">
    <location>
        <begin position="2"/>
        <end position="68"/>
    </location>
</feature>
<dbReference type="FunCoup" id="H2AYQ6">
    <property type="interactions" value="503"/>
</dbReference>
<dbReference type="Gene3D" id="3.30.70.100">
    <property type="match status" value="1"/>
</dbReference>
<dbReference type="InterPro" id="IPR027256">
    <property type="entry name" value="P-typ_ATPase_IB"/>
</dbReference>
<dbReference type="Pfam" id="PF00122">
    <property type="entry name" value="E1-E2_ATPase"/>
    <property type="match status" value="1"/>
</dbReference>
<sequence>MRQCQLSIEGMTCAVCVNSVTKQINKLDYINNCKVSIVTNEAIIVYDSDVEQSVNFKEIVEDCGFGCRVISDTVLEDESRYVKEAKLKIIRSDYSGVQEKLVSLNSHPLIKEASLVGVDILSIRFNQMEIGIRDLIDLIKSETDLDAILEVTDHIGSDGGQSQLRILSKYYETLFWKSTCLKACLCGVLTMTLYMGLPMLIPSMVSKGIFPYMETEHLKGLYYRDIIGFIVATFVQFKIGSVFYKATWNSLKSGTGTMDTLICISTTTAYCFSVVSIIYNINLASTSQVQGKLPMVVFDTSVMLIAFISLGKLMENKAKSQTSSALAKLISLTPSTCFLVEARNAVTEIPVEYLQINDIVDVKPGMKIPTDGVITKGDTEINESLITGESNLVYRKEDDFVIGGTINGPGHIQFKVTSIGQDTKLSNIIKIMKIAQLEKSEIQCFADKLASIFVPTIVLLSFVTLLGWLIIFHYRKDVMNPFFTALQISTSVIIVACPCALGLATPTAIMVGTGIAAGNGVLFKNSNVIENFNAKDIHGFIFDKTGTLTMGNMKVVNFIKYTNEIINFEESVFWKLIKATELLSEHPVAKSIVSYCDSKLRDTETDATVISSEIVLGQGIKCSCELDGQKYEIKLGSGHLLFPETSDIPNEDGYVLSFITINGTLCGKFEITDEVKIDSLQIVNFLQRRGFQVYMITGDNKESATKISRKLNIERNNCYYDVSPDGKCEIIRNLQDTKGRIVFVGDGINDSPALVTSDIGVAISTGTEIAMEASDIVILSNDEIHQDTHELKRLVYALDICEHTYRRIKLNLFWALCYNMFMIPLAMGVLVPWGIQLHPMVAGLAMACSSVSVVLSSLRLKQWRPPRIDDLEGNTSSDYEENFSWSKWFDRRDYTIVSQDLELQSNV</sequence>
<evidence type="ECO:0000256" key="11">
    <source>
        <dbReference type="ARBA" id="ARBA00023136"/>
    </source>
</evidence>
<evidence type="ECO:0000313" key="16">
    <source>
        <dbReference type="Proteomes" id="UP000005220"/>
    </source>
</evidence>
<dbReference type="SUPFAM" id="SSF81653">
    <property type="entry name" value="Calcium ATPase, transduction domain A"/>
    <property type="match status" value="1"/>
</dbReference>
<evidence type="ECO:0000256" key="10">
    <source>
        <dbReference type="ARBA" id="ARBA00022989"/>
    </source>
</evidence>
<feature type="transmembrane region" description="Helical" evidence="13">
    <location>
        <begin position="221"/>
        <end position="239"/>
    </location>
</feature>
<evidence type="ECO:0000256" key="5">
    <source>
        <dbReference type="ARBA" id="ARBA00022692"/>
    </source>
</evidence>
<evidence type="ECO:0000256" key="3">
    <source>
        <dbReference type="ARBA" id="ARBA00012517"/>
    </source>
</evidence>
<dbReference type="FunFam" id="3.30.70.100:FF:000001">
    <property type="entry name" value="ATPase copper transporting beta"/>
    <property type="match status" value="1"/>
</dbReference>
<evidence type="ECO:0000256" key="1">
    <source>
        <dbReference type="ARBA" id="ARBA00004127"/>
    </source>
</evidence>
<dbReference type="Gene3D" id="2.70.150.10">
    <property type="entry name" value="Calcium-transporting ATPase, cytoplasmic transduction domain A"/>
    <property type="match status" value="1"/>
</dbReference>
<evidence type="ECO:0000256" key="13">
    <source>
        <dbReference type="RuleBase" id="RU362081"/>
    </source>
</evidence>
<dbReference type="InterPro" id="IPR006121">
    <property type="entry name" value="HMA_dom"/>
</dbReference>
<dbReference type="GO" id="GO:0043682">
    <property type="term" value="F:P-type divalent copper transporter activity"/>
    <property type="evidence" value="ECO:0007669"/>
    <property type="project" value="TreeGrafter"/>
</dbReference>
<name>H2AYQ6_KAZAF</name>
<comment type="subcellular location">
    <subcellularLocation>
        <location evidence="1">Endomembrane system</location>
        <topology evidence="1">Multi-pass membrane protein</topology>
    </subcellularLocation>
    <subcellularLocation>
        <location evidence="13">Membrane</location>
    </subcellularLocation>
</comment>
<dbReference type="PRINTS" id="PR00119">
    <property type="entry name" value="CATATPASE"/>
</dbReference>
<organism evidence="15 16">
    <name type="scientific">Kazachstania africana (strain ATCC 22294 / BCRC 22015 / CBS 2517 / CECT 1963 / NBRC 1671 / NRRL Y-8276)</name>
    <name type="common">Yeast</name>
    <name type="synonym">Kluyveromyces africanus</name>
    <dbReference type="NCBI Taxonomy" id="1071382"/>
    <lineage>
        <taxon>Eukaryota</taxon>
        <taxon>Fungi</taxon>
        <taxon>Dikarya</taxon>
        <taxon>Ascomycota</taxon>
        <taxon>Saccharomycotina</taxon>
        <taxon>Saccharomycetes</taxon>
        <taxon>Saccharomycetales</taxon>
        <taxon>Saccharomycetaceae</taxon>
        <taxon>Kazachstania</taxon>
    </lineage>
</organism>
<dbReference type="InterPro" id="IPR008250">
    <property type="entry name" value="ATPase_P-typ_transduc_dom_A_sf"/>
</dbReference>
<dbReference type="SUPFAM" id="SSF81665">
    <property type="entry name" value="Calcium ATPase, transmembrane domain M"/>
    <property type="match status" value="1"/>
</dbReference>
<dbReference type="InterPro" id="IPR023214">
    <property type="entry name" value="HAD_sf"/>
</dbReference>
<dbReference type="InterPro" id="IPR059000">
    <property type="entry name" value="ATPase_P-type_domA"/>
</dbReference>
<gene>
    <name evidence="15" type="primary">KAFR0H00530</name>
    <name evidence="15" type="ORF">KAFR_0H00530</name>
</gene>
<feature type="transmembrane region" description="Helical" evidence="13">
    <location>
        <begin position="449"/>
        <end position="471"/>
    </location>
</feature>
<dbReference type="NCBIfam" id="TIGR01525">
    <property type="entry name" value="ATPase-IB_hvy"/>
    <property type="match status" value="1"/>
</dbReference>
<dbReference type="SUPFAM" id="SSF56784">
    <property type="entry name" value="HAD-like"/>
    <property type="match status" value="1"/>
</dbReference>
<dbReference type="GO" id="GO:0005524">
    <property type="term" value="F:ATP binding"/>
    <property type="evidence" value="ECO:0007669"/>
    <property type="project" value="UniProtKB-UniRule"/>
</dbReference>
<evidence type="ECO:0000256" key="12">
    <source>
        <dbReference type="ARBA" id="ARBA00080126"/>
    </source>
</evidence>
<feature type="transmembrane region" description="Helical" evidence="13">
    <location>
        <begin position="841"/>
        <end position="858"/>
    </location>
</feature>
<dbReference type="AlphaFoldDB" id="H2AYQ6"/>
<reference evidence="15 16" key="1">
    <citation type="journal article" date="2011" name="Proc. Natl. Acad. Sci. U.S.A.">
        <title>Evolutionary erosion of yeast sex chromosomes by mating-type switching accidents.</title>
        <authorList>
            <person name="Gordon J.L."/>
            <person name="Armisen D."/>
            <person name="Proux-Wera E."/>
            <person name="Oheigeartaigh S.S."/>
            <person name="Byrne K.P."/>
            <person name="Wolfe K.H."/>
        </authorList>
    </citation>
    <scope>NUCLEOTIDE SEQUENCE [LARGE SCALE GENOMIC DNA]</scope>
    <source>
        <strain evidence="16">ATCC 22294 / BCRC 22015 / CBS 2517 / CECT 1963 / NBRC 1671 / NRRL Y-8276</strain>
    </source>
</reference>
<evidence type="ECO:0000256" key="8">
    <source>
        <dbReference type="ARBA" id="ARBA00022840"/>
    </source>
</evidence>
<dbReference type="PANTHER" id="PTHR43520">
    <property type="entry name" value="ATP7, ISOFORM B"/>
    <property type="match status" value="1"/>
</dbReference>
<feature type="transmembrane region" description="Helical" evidence="13">
    <location>
        <begin position="483"/>
        <end position="504"/>
    </location>
</feature>
<dbReference type="InterPro" id="IPR036163">
    <property type="entry name" value="HMA_dom_sf"/>
</dbReference>
<dbReference type="InterPro" id="IPR023299">
    <property type="entry name" value="ATPase_P-typ_cyto_dom_N"/>
</dbReference>
<keyword evidence="7 13" id="KW-0547">Nucleotide-binding</keyword>
<dbReference type="Pfam" id="PF00702">
    <property type="entry name" value="Hydrolase"/>
    <property type="match status" value="1"/>
</dbReference>
<keyword evidence="8 13" id="KW-0067">ATP-binding</keyword>
<dbReference type="PROSITE" id="PS50846">
    <property type="entry name" value="HMA_2"/>
    <property type="match status" value="1"/>
</dbReference>
<dbReference type="InterPro" id="IPR018303">
    <property type="entry name" value="ATPase_P-typ_P_site"/>
</dbReference>
<evidence type="ECO:0000256" key="4">
    <source>
        <dbReference type="ARBA" id="ARBA00022448"/>
    </source>
</evidence>
<dbReference type="Pfam" id="PF00403">
    <property type="entry name" value="HMA"/>
    <property type="match status" value="1"/>
</dbReference>
<dbReference type="STRING" id="1071382.H2AYQ6"/>
<dbReference type="SUPFAM" id="SSF55008">
    <property type="entry name" value="HMA, heavy metal-associated domain"/>
    <property type="match status" value="1"/>
</dbReference>
<feature type="transmembrane region" description="Helical" evidence="13">
    <location>
        <begin position="812"/>
        <end position="835"/>
    </location>
</feature>
<dbReference type="GO" id="GO:0140581">
    <property type="term" value="F:P-type monovalent copper transporter activity"/>
    <property type="evidence" value="ECO:0007669"/>
    <property type="project" value="UniProtKB-EC"/>
</dbReference>
<dbReference type="PROSITE" id="PS00154">
    <property type="entry name" value="ATPASE_E1_E2"/>
    <property type="match status" value="1"/>
</dbReference>
<dbReference type="CDD" id="cd00371">
    <property type="entry name" value="HMA"/>
    <property type="match status" value="1"/>
</dbReference>
<evidence type="ECO:0000256" key="2">
    <source>
        <dbReference type="ARBA" id="ARBA00006024"/>
    </source>
</evidence>
<dbReference type="OrthoDB" id="432719at2759"/>
<dbReference type="PRINTS" id="PR00942">
    <property type="entry name" value="CUATPASEI"/>
</dbReference>
<dbReference type="GO" id="GO:0016887">
    <property type="term" value="F:ATP hydrolysis activity"/>
    <property type="evidence" value="ECO:0007669"/>
    <property type="project" value="InterPro"/>
</dbReference>
<feature type="transmembrane region" description="Helical" evidence="13">
    <location>
        <begin position="260"/>
        <end position="281"/>
    </location>
</feature>
<proteinExistence type="inferred from homology"/>
<comment type="similarity">
    <text evidence="2 13">Belongs to the cation transport ATPase (P-type) (TC 3.A.3) family. Type IB subfamily.</text>
</comment>
<dbReference type="Proteomes" id="UP000005220">
    <property type="component" value="Chromosome 8"/>
</dbReference>
<dbReference type="EMBL" id="HE650828">
    <property type="protein sequence ID" value="CCF59462.1"/>
    <property type="molecule type" value="Genomic_DNA"/>
</dbReference>
<dbReference type="SFLD" id="SFLDG00002">
    <property type="entry name" value="C1.7:_P-type_atpase_like"/>
    <property type="match status" value="1"/>
</dbReference>
<evidence type="ECO:0000256" key="9">
    <source>
        <dbReference type="ARBA" id="ARBA00022967"/>
    </source>
</evidence>
<dbReference type="GO" id="GO:0055070">
    <property type="term" value="P:copper ion homeostasis"/>
    <property type="evidence" value="ECO:0007669"/>
    <property type="project" value="TreeGrafter"/>
</dbReference>
<dbReference type="InterPro" id="IPR001757">
    <property type="entry name" value="P_typ_ATPase"/>
</dbReference>
<dbReference type="CDD" id="cd02094">
    <property type="entry name" value="P-type_ATPase_Cu-like"/>
    <property type="match status" value="1"/>
</dbReference>
<dbReference type="NCBIfam" id="TIGR01494">
    <property type="entry name" value="ATPase_P-type"/>
    <property type="match status" value="1"/>
</dbReference>
<accession>H2AYQ6</accession>
<dbReference type="InterPro" id="IPR044492">
    <property type="entry name" value="P_typ_ATPase_HD_dom"/>
</dbReference>
<feature type="transmembrane region" description="Helical" evidence="13">
    <location>
        <begin position="293"/>
        <end position="311"/>
    </location>
</feature>